<evidence type="ECO:0008006" key="3">
    <source>
        <dbReference type="Google" id="ProtNLM"/>
    </source>
</evidence>
<protein>
    <recommendedName>
        <fullName evidence="3">Bacterial mobilisation domain-containing protein</fullName>
    </recommendedName>
</protein>
<evidence type="ECO:0000313" key="2">
    <source>
        <dbReference type="Proteomes" id="UP001302072"/>
    </source>
</evidence>
<organism evidence="1 2">
    <name type="scientific">Stenotrophomonas oahuensis</name>
    <dbReference type="NCBI Taxonomy" id="3003271"/>
    <lineage>
        <taxon>Bacteria</taxon>
        <taxon>Pseudomonadati</taxon>
        <taxon>Pseudomonadota</taxon>
        <taxon>Gammaproteobacteria</taxon>
        <taxon>Lysobacterales</taxon>
        <taxon>Lysobacteraceae</taxon>
        <taxon>Stenotrophomonas</taxon>
    </lineage>
</organism>
<dbReference type="EMBL" id="CP115542">
    <property type="protein sequence ID" value="WNH54836.1"/>
    <property type="molecule type" value="Genomic_DNA"/>
</dbReference>
<gene>
    <name evidence="1" type="ORF">PDM29_20700</name>
</gene>
<dbReference type="Proteomes" id="UP001302072">
    <property type="component" value="Plasmid pST01"/>
</dbReference>
<evidence type="ECO:0000313" key="1">
    <source>
        <dbReference type="EMBL" id="WNH54836.1"/>
    </source>
</evidence>
<proteinExistence type="predicted"/>
<accession>A0ABY9YV95</accession>
<reference evidence="1 2" key="1">
    <citation type="submission" date="2022-12" db="EMBL/GenBank/DDBJ databases">
        <title>Two new species, Stenotrophomonas aracearum and Stenotrophomonas oahuensis, isolated from Anthurium (Araceae family) in Hawaii.</title>
        <authorList>
            <person name="Chunag S.C."/>
            <person name="Dobhal S."/>
            <person name="Alvarez A."/>
            <person name="Arif M."/>
        </authorList>
    </citation>
    <scope>NUCLEOTIDE SEQUENCE [LARGE SCALE GENOMIC DNA]</scope>
    <source>
        <strain evidence="1 2">A5586</strain>
        <plasmid evidence="1 2">pST01</plasmid>
    </source>
</reference>
<name>A0ABY9YV95_9GAMM</name>
<sequence>MAPQLWAALDEVARSQGVSTNALLEALAAQAQASAVAGDPVPVERQESDQSRGSYKGVYIRLRAADRDAFREQAASAGYTVTGWLTALARSASRQGPLLVHAEIEGLIEALRQLAAVGRNLNTVVHQLHRSGRWAGNLDLYASLLETVKRSRARVEDVIARAHERAEGY</sequence>
<keyword evidence="1" id="KW-0614">Plasmid</keyword>
<geneLocation type="plasmid" evidence="1 2">
    <name>pST01</name>
</geneLocation>
<keyword evidence="2" id="KW-1185">Reference proteome</keyword>